<dbReference type="Proteomes" id="UP000284277">
    <property type="component" value="Unassembled WGS sequence"/>
</dbReference>
<dbReference type="Gene3D" id="1.10.10.10">
    <property type="entry name" value="Winged helix-like DNA-binding domain superfamily/Winged helix DNA-binding domain"/>
    <property type="match status" value="1"/>
</dbReference>
<dbReference type="PANTHER" id="PTHR43133:SF8">
    <property type="entry name" value="RNA POLYMERASE SIGMA FACTOR HI_1459-RELATED"/>
    <property type="match status" value="1"/>
</dbReference>
<evidence type="ECO:0000256" key="5">
    <source>
        <dbReference type="ARBA" id="ARBA00023163"/>
    </source>
</evidence>
<organism evidence="7 8">
    <name type="scientific">Lacrimispora algidixylanolytica</name>
    <dbReference type="NCBI Taxonomy" id="94868"/>
    <lineage>
        <taxon>Bacteria</taxon>
        <taxon>Bacillati</taxon>
        <taxon>Bacillota</taxon>
        <taxon>Clostridia</taxon>
        <taxon>Lachnospirales</taxon>
        <taxon>Lachnospiraceae</taxon>
        <taxon>Lacrimispora</taxon>
    </lineage>
</organism>
<dbReference type="PANTHER" id="PTHR43133">
    <property type="entry name" value="RNA POLYMERASE ECF-TYPE SIGMA FACTO"/>
    <property type="match status" value="1"/>
</dbReference>
<dbReference type="RefSeq" id="WP_120196370.1">
    <property type="nucleotide sequence ID" value="NZ_MCIA01000010.1"/>
</dbReference>
<evidence type="ECO:0000313" key="8">
    <source>
        <dbReference type="Proteomes" id="UP000284277"/>
    </source>
</evidence>
<keyword evidence="4" id="KW-0238">DNA-binding</keyword>
<dbReference type="OrthoDB" id="9795666at2"/>
<dbReference type="SUPFAM" id="SSF88659">
    <property type="entry name" value="Sigma3 and sigma4 domains of RNA polymerase sigma factors"/>
    <property type="match status" value="1"/>
</dbReference>
<dbReference type="GO" id="GO:0016987">
    <property type="term" value="F:sigma factor activity"/>
    <property type="evidence" value="ECO:0007669"/>
    <property type="project" value="UniProtKB-KW"/>
</dbReference>
<protein>
    <submittedName>
        <fullName evidence="7">RNA polymerase subunit sigma</fullName>
    </submittedName>
</protein>
<dbReference type="GO" id="GO:0003677">
    <property type="term" value="F:DNA binding"/>
    <property type="evidence" value="ECO:0007669"/>
    <property type="project" value="UniProtKB-KW"/>
</dbReference>
<accession>A0A419T5D3</accession>
<evidence type="ECO:0000259" key="6">
    <source>
        <dbReference type="Pfam" id="PF04542"/>
    </source>
</evidence>
<comment type="caution">
    <text evidence="7">The sequence shown here is derived from an EMBL/GenBank/DDBJ whole genome shotgun (WGS) entry which is preliminary data.</text>
</comment>
<sequence>MDSMDEIYRRHSKMIYYFLLSKVNDPDLAEELTQETFYQALKSFHTFEGRSSVSTWLCGISGHVYQTWCRKQKFTVELDSAAEVAQDTPLEKTVFLEWDSKEILKHLHSLKDPMREVMYLRLIGNLSFLDIGEIMEKSENWARVNFYRGKEKIIEEVRKNEK</sequence>
<evidence type="ECO:0000256" key="3">
    <source>
        <dbReference type="ARBA" id="ARBA00023082"/>
    </source>
</evidence>
<keyword evidence="2" id="KW-0805">Transcription regulation</keyword>
<dbReference type="InterPro" id="IPR013324">
    <property type="entry name" value="RNA_pol_sigma_r3/r4-like"/>
</dbReference>
<dbReference type="Gene3D" id="1.10.1740.10">
    <property type="match status" value="1"/>
</dbReference>
<dbReference type="InterPro" id="IPR039425">
    <property type="entry name" value="RNA_pol_sigma-70-like"/>
</dbReference>
<keyword evidence="8" id="KW-1185">Reference proteome</keyword>
<evidence type="ECO:0000256" key="4">
    <source>
        <dbReference type="ARBA" id="ARBA00023125"/>
    </source>
</evidence>
<gene>
    <name evidence="7" type="ORF">BET01_17295</name>
</gene>
<dbReference type="AlphaFoldDB" id="A0A419T5D3"/>
<evidence type="ECO:0000256" key="1">
    <source>
        <dbReference type="ARBA" id="ARBA00010641"/>
    </source>
</evidence>
<keyword evidence="5" id="KW-0804">Transcription</keyword>
<dbReference type="InterPro" id="IPR014284">
    <property type="entry name" value="RNA_pol_sigma-70_dom"/>
</dbReference>
<evidence type="ECO:0000256" key="2">
    <source>
        <dbReference type="ARBA" id="ARBA00023015"/>
    </source>
</evidence>
<feature type="domain" description="RNA polymerase sigma-70 region 2" evidence="6">
    <location>
        <begin position="7"/>
        <end position="73"/>
    </location>
</feature>
<dbReference type="InterPro" id="IPR007627">
    <property type="entry name" value="RNA_pol_sigma70_r2"/>
</dbReference>
<dbReference type="SUPFAM" id="SSF88946">
    <property type="entry name" value="Sigma2 domain of RNA polymerase sigma factors"/>
    <property type="match status" value="1"/>
</dbReference>
<keyword evidence="3" id="KW-0731">Sigma factor</keyword>
<dbReference type="GO" id="GO:0006352">
    <property type="term" value="P:DNA-templated transcription initiation"/>
    <property type="evidence" value="ECO:0007669"/>
    <property type="project" value="InterPro"/>
</dbReference>
<reference evidence="7 8" key="1">
    <citation type="submission" date="2016-08" db="EMBL/GenBank/DDBJ databases">
        <title>A new outlook on sporulation: Clostridium algidixylanolyticum.</title>
        <authorList>
            <person name="Poppleton D.I."/>
            <person name="Gribaldo S."/>
        </authorList>
    </citation>
    <scope>NUCLEOTIDE SEQUENCE [LARGE SCALE GENOMIC DNA]</scope>
    <source>
        <strain evidence="7 8">SPL73</strain>
    </source>
</reference>
<dbReference type="InterPro" id="IPR013325">
    <property type="entry name" value="RNA_pol_sigma_r2"/>
</dbReference>
<dbReference type="Pfam" id="PF04542">
    <property type="entry name" value="Sigma70_r2"/>
    <property type="match status" value="1"/>
</dbReference>
<dbReference type="EMBL" id="MCIA01000010">
    <property type="protein sequence ID" value="RKD32662.1"/>
    <property type="molecule type" value="Genomic_DNA"/>
</dbReference>
<comment type="similarity">
    <text evidence="1">Belongs to the sigma-70 factor family. ECF subfamily.</text>
</comment>
<dbReference type="InterPro" id="IPR036388">
    <property type="entry name" value="WH-like_DNA-bd_sf"/>
</dbReference>
<evidence type="ECO:0000313" key="7">
    <source>
        <dbReference type="EMBL" id="RKD32662.1"/>
    </source>
</evidence>
<dbReference type="NCBIfam" id="TIGR02937">
    <property type="entry name" value="sigma70-ECF"/>
    <property type="match status" value="1"/>
</dbReference>
<name>A0A419T5D3_9FIRM</name>
<proteinExistence type="inferred from homology"/>